<protein>
    <submittedName>
        <fullName evidence="3">Uncharacterized protein</fullName>
    </submittedName>
</protein>
<reference evidence="2" key="1">
    <citation type="journal article" date="2014" name="Int. J. Syst. Evol. Microbiol.">
        <title>Complete genome of a new Firmicutes species belonging to the dominant human colonic microbiota ('Ruminococcus bicirculans') reveals two chromosomes and a selective capacity to utilize plant glucans.</title>
        <authorList>
            <consortium name="NISC Comparative Sequencing Program"/>
            <person name="Wegmann U."/>
            <person name="Louis P."/>
            <person name="Goesmann A."/>
            <person name="Henrissat B."/>
            <person name="Duncan S.H."/>
            <person name="Flint H.J."/>
        </authorList>
    </citation>
    <scope>NUCLEOTIDE SEQUENCE</scope>
    <source>
        <strain evidence="2">KCTC 62575</strain>
    </source>
</reference>
<dbReference type="Proteomes" id="UP001595455">
    <property type="component" value="Unassembled WGS sequence"/>
</dbReference>
<evidence type="ECO:0000313" key="5">
    <source>
        <dbReference type="Proteomes" id="UP001595455"/>
    </source>
</evidence>
<dbReference type="RefSeq" id="WP_107007762.1">
    <property type="nucleotide sequence ID" value="NZ_JBHRSF010000014.1"/>
</dbReference>
<reference evidence="5" key="3">
    <citation type="journal article" date="2019" name="Int. J. Syst. Evol. Microbiol.">
        <title>The Global Catalogue of Microorganisms (GCM) 10K type strain sequencing project: providing services to taxonomists for standard genome sequencing and annotation.</title>
        <authorList>
            <consortium name="The Broad Institute Genomics Platform"/>
            <consortium name="The Broad Institute Genome Sequencing Center for Infectious Disease"/>
            <person name="Wu L."/>
            <person name="Ma J."/>
        </authorList>
    </citation>
    <scope>NUCLEOTIDE SEQUENCE [LARGE SCALE GENOMIC DNA]</scope>
    <source>
        <strain evidence="5">KCTC 62575</strain>
    </source>
</reference>
<keyword evidence="5" id="KW-1185">Reference proteome</keyword>
<name>A0A371YR65_9GAMM</name>
<keyword evidence="1" id="KW-0812">Transmembrane</keyword>
<gene>
    <name evidence="2" type="ORF">ACFODO_07120</name>
    <name evidence="3" type="ORF">C9E89_008210</name>
</gene>
<sequence>MKEIFKELIENFYPLIALSILIGGVILVFNLLNNIEVKYSKPYVPLTLEERLKQLPPTAKRLSDEAQLIFPEELTQPESFNFDWTYNRRVLKIKVPKTQLTDESLKTFYTNLYLKNNWIILKNEYTYLFEHQLTGDHSCIDKDTSDGLSYRLVTFATKGALCY</sequence>
<dbReference type="EMBL" id="PYIX02000010">
    <property type="protein sequence ID" value="RFC83967.1"/>
    <property type="molecule type" value="Genomic_DNA"/>
</dbReference>
<keyword evidence="1" id="KW-1133">Transmembrane helix</keyword>
<accession>A0A371YR65</accession>
<dbReference type="Proteomes" id="UP000240957">
    <property type="component" value="Unassembled WGS sequence"/>
</dbReference>
<keyword evidence="1" id="KW-0472">Membrane</keyword>
<organism evidence="3 4">
    <name type="scientific">Acinetobacter sichuanensis</name>
    <dbReference type="NCBI Taxonomy" id="2136183"/>
    <lineage>
        <taxon>Bacteria</taxon>
        <taxon>Pseudomonadati</taxon>
        <taxon>Pseudomonadota</taxon>
        <taxon>Gammaproteobacteria</taxon>
        <taxon>Moraxellales</taxon>
        <taxon>Moraxellaceae</taxon>
        <taxon>Acinetobacter</taxon>
    </lineage>
</organism>
<evidence type="ECO:0000313" key="4">
    <source>
        <dbReference type="Proteomes" id="UP000240957"/>
    </source>
</evidence>
<reference evidence="3 4" key="2">
    <citation type="submission" date="2018-08" db="EMBL/GenBank/DDBJ databases">
        <title>The draft genome of Acinetobacter sichuanensis strain WCHAc060041.</title>
        <authorList>
            <person name="Qin J."/>
            <person name="Feng Y."/>
            <person name="Zong Z."/>
        </authorList>
    </citation>
    <scope>NUCLEOTIDE SEQUENCE [LARGE SCALE GENOMIC DNA]</scope>
    <source>
        <strain evidence="3 4">WCHAc060041</strain>
    </source>
</reference>
<evidence type="ECO:0000256" key="1">
    <source>
        <dbReference type="SAM" id="Phobius"/>
    </source>
</evidence>
<evidence type="ECO:0000313" key="2">
    <source>
        <dbReference type="EMBL" id="MFC2995045.1"/>
    </source>
</evidence>
<feature type="transmembrane region" description="Helical" evidence="1">
    <location>
        <begin position="12"/>
        <end position="32"/>
    </location>
</feature>
<dbReference type="AlphaFoldDB" id="A0A371YR65"/>
<evidence type="ECO:0000313" key="3">
    <source>
        <dbReference type="EMBL" id="RFC83967.1"/>
    </source>
</evidence>
<dbReference type="EMBL" id="JBHRSF010000014">
    <property type="protein sequence ID" value="MFC2995045.1"/>
    <property type="molecule type" value="Genomic_DNA"/>
</dbReference>
<reference evidence="2" key="4">
    <citation type="submission" date="2024-09" db="EMBL/GenBank/DDBJ databases">
        <authorList>
            <person name="Sun Q."/>
            <person name="Mori K."/>
        </authorList>
    </citation>
    <scope>NUCLEOTIDE SEQUENCE</scope>
    <source>
        <strain evidence="2">KCTC 62575</strain>
    </source>
</reference>
<comment type="caution">
    <text evidence="3">The sequence shown here is derived from an EMBL/GenBank/DDBJ whole genome shotgun (WGS) entry which is preliminary data.</text>
</comment>
<proteinExistence type="predicted"/>